<evidence type="ECO:0000313" key="2">
    <source>
        <dbReference type="Proteomes" id="UP001162480"/>
    </source>
</evidence>
<dbReference type="EMBL" id="OX597817">
    <property type="protein sequence ID" value="CAI9720753.1"/>
    <property type="molecule type" value="Genomic_DNA"/>
</dbReference>
<dbReference type="AlphaFoldDB" id="A0AA36AR49"/>
<organism evidence="1 2">
    <name type="scientific">Octopus vulgaris</name>
    <name type="common">Common octopus</name>
    <dbReference type="NCBI Taxonomy" id="6645"/>
    <lineage>
        <taxon>Eukaryota</taxon>
        <taxon>Metazoa</taxon>
        <taxon>Spiralia</taxon>
        <taxon>Lophotrochozoa</taxon>
        <taxon>Mollusca</taxon>
        <taxon>Cephalopoda</taxon>
        <taxon>Coleoidea</taxon>
        <taxon>Octopodiformes</taxon>
        <taxon>Octopoda</taxon>
        <taxon>Incirrata</taxon>
        <taxon>Octopodidae</taxon>
        <taxon>Octopus</taxon>
    </lineage>
</organism>
<accession>A0AA36AR49</accession>
<keyword evidence="2" id="KW-1185">Reference proteome</keyword>
<gene>
    <name evidence="1" type="ORF">OCTVUL_1B002789</name>
</gene>
<dbReference type="Proteomes" id="UP001162480">
    <property type="component" value="Chromosome 4"/>
</dbReference>
<reference evidence="1" key="1">
    <citation type="submission" date="2023-08" db="EMBL/GenBank/DDBJ databases">
        <authorList>
            <person name="Alioto T."/>
            <person name="Alioto T."/>
            <person name="Gomez Garrido J."/>
        </authorList>
    </citation>
    <scope>NUCLEOTIDE SEQUENCE</scope>
</reference>
<name>A0AA36AR49_OCTVU</name>
<protein>
    <submittedName>
        <fullName evidence="1">Uncharacterized protein</fullName>
    </submittedName>
</protein>
<evidence type="ECO:0000313" key="1">
    <source>
        <dbReference type="EMBL" id="CAI9720753.1"/>
    </source>
</evidence>
<proteinExistence type="predicted"/>
<sequence>MSDLQRASDIYKFELLLDKTIEIAKSYVDMDPINLDFISKIDIDKYIDINTEAKFLCKRSKIGHWSECLVICEAFIILKDHKSNFSSKEQLQRLSK</sequence>